<evidence type="ECO:0000313" key="1">
    <source>
        <dbReference type="EMBL" id="MBB6035558.1"/>
    </source>
</evidence>
<comment type="caution">
    <text evidence="1">The sequence shown here is derived from an EMBL/GenBank/DDBJ whole genome shotgun (WGS) entry which is preliminary data.</text>
</comment>
<protein>
    <submittedName>
        <fullName evidence="1">Uncharacterized protein</fullName>
    </submittedName>
</protein>
<gene>
    <name evidence="1" type="ORF">HNR73_003422</name>
</gene>
<sequence length="464" mass="48326">MLATQLAALTETREGLTETLAVVDGFDDALVHGLSRLGAAQSAALAALASAVAVTPLGDRVNEAVEKISAGSIGDEHLAALAAARSALLGAVHDELITGLDTALGRTRTAWTEGATPAEAIRSPRGAARAWLAELAITGWRGVEHELVSGAAQAIDGLLADPASRRLAVLLDGLAAELRASSPVATAELVPIRRWADLWTRAVLLAQDSWTPAATAETVTGRLLILGVDLHEHPTAVQAEVHAVLETPGGPTRLVRTAVSATKVDTVVGPAVWKLFTAYPVLIAALAERRSVEITDMPLLDGGDLYWIDGQAVAGAPAEPFATARVQLAEAAAPATQPLDRHPARIGELVLVEGYQLTKGDGYVAFAIGDDAIVVDTDRLPAAGPLTWNLVVASTACIGLLRWDAGTWTLQPLALQAIVKKKPAEAHTADWAQGPTDPKVVKAAARAGDAVAVLRERAGRLLRK</sequence>
<name>A0A841FP41_9ACTN</name>
<accession>A0A841FP41</accession>
<dbReference type="EMBL" id="JACHGT010000007">
    <property type="protein sequence ID" value="MBB6035558.1"/>
    <property type="molecule type" value="Genomic_DNA"/>
</dbReference>
<reference evidence="1 2" key="1">
    <citation type="submission" date="2020-08" db="EMBL/GenBank/DDBJ databases">
        <title>Genomic Encyclopedia of Type Strains, Phase IV (KMG-IV): sequencing the most valuable type-strain genomes for metagenomic binning, comparative biology and taxonomic classification.</title>
        <authorList>
            <person name="Goeker M."/>
        </authorList>
    </citation>
    <scope>NUCLEOTIDE SEQUENCE [LARGE SCALE GENOMIC DNA]</scope>
    <source>
        <strain evidence="1 2">YIM 65646</strain>
    </source>
</reference>
<evidence type="ECO:0000313" key="2">
    <source>
        <dbReference type="Proteomes" id="UP000548476"/>
    </source>
</evidence>
<dbReference type="RefSeq" id="WP_184788439.1">
    <property type="nucleotide sequence ID" value="NZ_BONT01000083.1"/>
</dbReference>
<dbReference type="AlphaFoldDB" id="A0A841FP41"/>
<dbReference type="Proteomes" id="UP000548476">
    <property type="component" value="Unassembled WGS sequence"/>
</dbReference>
<keyword evidence="2" id="KW-1185">Reference proteome</keyword>
<proteinExistence type="predicted"/>
<organism evidence="1 2">
    <name type="scientific">Phytomonospora endophytica</name>
    <dbReference type="NCBI Taxonomy" id="714109"/>
    <lineage>
        <taxon>Bacteria</taxon>
        <taxon>Bacillati</taxon>
        <taxon>Actinomycetota</taxon>
        <taxon>Actinomycetes</taxon>
        <taxon>Micromonosporales</taxon>
        <taxon>Micromonosporaceae</taxon>
        <taxon>Phytomonospora</taxon>
    </lineage>
</organism>